<proteinExistence type="predicted"/>
<dbReference type="AlphaFoldDB" id="E5A245"/>
<feature type="compositionally biased region" description="Pro residues" evidence="1">
    <location>
        <begin position="25"/>
        <end position="35"/>
    </location>
</feature>
<dbReference type="EMBL" id="FP929132">
    <property type="protein sequence ID" value="CBX97762.1"/>
    <property type="molecule type" value="Genomic_DNA"/>
</dbReference>
<keyword evidence="3" id="KW-1185">Reference proteome</keyword>
<accession>E5A245</accession>
<dbReference type="HOGENOM" id="CLU_3143389_0_0_1"/>
<organism evidence="3">
    <name type="scientific">Leptosphaeria maculans (strain JN3 / isolate v23.1.3 / race Av1-4-5-6-7-8)</name>
    <name type="common">Blackleg fungus</name>
    <name type="synonym">Phoma lingam</name>
    <dbReference type="NCBI Taxonomy" id="985895"/>
    <lineage>
        <taxon>Eukaryota</taxon>
        <taxon>Fungi</taxon>
        <taxon>Dikarya</taxon>
        <taxon>Ascomycota</taxon>
        <taxon>Pezizomycotina</taxon>
        <taxon>Dothideomycetes</taxon>
        <taxon>Pleosporomycetidae</taxon>
        <taxon>Pleosporales</taxon>
        <taxon>Pleosporineae</taxon>
        <taxon>Leptosphaeriaceae</taxon>
        <taxon>Plenodomus</taxon>
        <taxon>Plenodomus lingam/Leptosphaeria maculans species complex</taxon>
    </lineage>
</organism>
<evidence type="ECO:0000313" key="2">
    <source>
        <dbReference type="EMBL" id="CBX97762.1"/>
    </source>
</evidence>
<protein>
    <submittedName>
        <fullName evidence="2">Predicted protein</fullName>
    </submittedName>
</protein>
<reference evidence="3" key="1">
    <citation type="journal article" date="2011" name="Nat. Commun.">
        <title>Effector diversification within compartments of the Leptosphaeria maculans genome affected by Repeat-Induced Point mutations.</title>
        <authorList>
            <person name="Rouxel T."/>
            <person name="Grandaubert J."/>
            <person name="Hane J.K."/>
            <person name="Hoede C."/>
            <person name="van de Wouw A.P."/>
            <person name="Couloux A."/>
            <person name="Dominguez V."/>
            <person name="Anthouard V."/>
            <person name="Bally P."/>
            <person name="Bourras S."/>
            <person name="Cozijnsen A.J."/>
            <person name="Ciuffetti L.M."/>
            <person name="Degrave A."/>
            <person name="Dilmaghani A."/>
            <person name="Duret L."/>
            <person name="Fudal I."/>
            <person name="Goodwin S.B."/>
            <person name="Gout L."/>
            <person name="Glaser N."/>
            <person name="Linglin J."/>
            <person name="Kema G.H.J."/>
            <person name="Lapalu N."/>
            <person name="Lawrence C.B."/>
            <person name="May K."/>
            <person name="Meyer M."/>
            <person name="Ollivier B."/>
            <person name="Poulain J."/>
            <person name="Schoch C.L."/>
            <person name="Simon A."/>
            <person name="Spatafora J.W."/>
            <person name="Stachowiak A."/>
            <person name="Turgeon B.G."/>
            <person name="Tyler B.M."/>
            <person name="Vincent D."/>
            <person name="Weissenbach J."/>
            <person name="Amselem J."/>
            <person name="Quesneville H."/>
            <person name="Oliver R.P."/>
            <person name="Wincker P."/>
            <person name="Balesdent M.-H."/>
            <person name="Howlett B.J."/>
        </authorList>
    </citation>
    <scope>NUCLEOTIDE SEQUENCE [LARGE SCALE GENOMIC DNA]</scope>
    <source>
        <strain evidence="3">JN3 / isolate v23.1.3 / race Av1-4-5-6-7-8</strain>
    </source>
</reference>
<dbReference type="VEuPathDB" id="FungiDB:LEMA_uP091710.1"/>
<sequence length="49" mass="4935">MATRSAVGHGDIRNKPSAYAVTGPSPQPQAPSPLPPVGYVCTSTLLVSG</sequence>
<dbReference type="Proteomes" id="UP000002668">
    <property type="component" value="Genome"/>
</dbReference>
<gene>
    <name evidence="2" type="ORF">LEMA_uP091710.1</name>
</gene>
<name>E5A245_LEPMJ</name>
<evidence type="ECO:0000256" key="1">
    <source>
        <dbReference type="SAM" id="MobiDB-lite"/>
    </source>
</evidence>
<feature type="region of interest" description="Disordered" evidence="1">
    <location>
        <begin position="1"/>
        <end position="35"/>
    </location>
</feature>
<dbReference type="InParanoid" id="E5A245"/>
<evidence type="ECO:0000313" key="3">
    <source>
        <dbReference type="Proteomes" id="UP000002668"/>
    </source>
</evidence>